<feature type="signal peptide" evidence="8">
    <location>
        <begin position="1"/>
        <end position="31"/>
    </location>
</feature>
<dbReference type="RefSeq" id="WP_379993383.1">
    <property type="nucleotide sequence ID" value="NZ_JBHSGN010000004.1"/>
</dbReference>
<evidence type="ECO:0000256" key="8">
    <source>
        <dbReference type="SAM" id="SignalP"/>
    </source>
</evidence>
<dbReference type="InterPro" id="IPR023997">
    <property type="entry name" value="TonB-dep_OMP_SusC/RagA_CS"/>
</dbReference>
<keyword evidence="5 7" id="KW-0472">Membrane</keyword>
<keyword evidence="11" id="KW-1185">Reference proteome</keyword>
<evidence type="ECO:0000256" key="7">
    <source>
        <dbReference type="PROSITE-ProRule" id="PRU01360"/>
    </source>
</evidence>
<dbReference type="EMBL" id="JBHSGN010000004">
    <property type="protein sequence ID" value="MFC4672203.1"/>
    <property type="molecule type" value="Genomic_DNA"/>
</dbReference>
<evidence type="ECO:0000313" key="10">
    <source>
        <dbReference type="EMBL" id="MFC4672203.1"/>
    </source>
</evidence>
<gene>
    <name evidence="10" type="ORF">ACFO6W_00700</name>
</gene>
<comment type="caution">
    <text evidence="10">The sequence shown here is derived from an EMBL/GenBank/DDBJ whole genome shotgun (WGS) entry which is preliminary data.</text>
</comment>
<dbReference type="InterPro" id="IPR012910">
    <property type="entry name" value="Plug_dom"/>
</dbReference>
<evidence type="ECO:0000256" key="5">
    <source>
        <dbReference type="ARBA" id="ARBA00023136"/>
    </source>
</evidence>
<evidence type="ECO:0000256" key="2">
    <source>
        <dbReference type="ARBA" id="ARBA00022448"/>
    </source>
</evidence>
<evidence type="ECO:0000313" key="11">
    <source>
        <dbReference type="Proteomes" id="UP001596023"/>
    </source>
</evidence>
<dbReference type="PROSITE" id="PS52016">
    <property type="entry name" value="TONB_DEPENDENT_REC_3"/>
    <property type="match status" value="1"/>
</dbReference>
<dbReference type="InterPro" id="IPR023996">
    <property type="entry name" value="TonB-dep_OMP_SusC/RagA"/>
</dbReference>
<evidence type="ECO:0000256" key="1">
    <source>
        <dbReference type="ARBA" id="ARBA00004571"/>
    </source>
</evidence>
<feature type="domain" description="TonB-dependent receptor plug" evidence="9">
    <location>
        <begin position="125"/>
        <end position="232"/>
    </location>
</feature>
<comment type="subcellular location">
    <subcellularLocation>
        <location evidence="1 7">Cell outer membrane</location>
        <topology evidence="1 7">Multi-pass membrane protein</topology>
    </subcellularLocation>
</comment>
<dbReference type="Gene3D" id="2.40.170.20">
    <property type="entry name" value="TonB-dependent receptor, beta-barrel domain"/>
    <property type="match status" value="1"/>
</dbReference>
<accession>A0ABV9KQI2</accession>
<reference evidence="11" key="1">
    <citation type="journal article" date="2019" name="Int. J. Syst. Evol. Microbiol.">
        <title>The Global Catalogue of Microorganisms (GCM) 10K type strain sequencing project: providing services to taxonomists for standard genome sequencing and annotation.</title>
        <authorList>
            <consortium name="The Broad Institute Genomics Platform"/>
            <consortium name="The Broad Institute Genome Sequencing Center for Infectious Disease"/>
            <person name="Wu L."/>
            <person name="Ma J."/>
        </authorList>
    </citation>
    <scope>NUCLEOTIDE SEQUENCE [LARGE SCALE GENOMIC DNA]</scope>
    <source>
        <strain evidence="11">CCUG 66188</strain>
    </source>
</reference>
<evidence type="ECO:0000256" key="6">
    <source>
        <dbReference type="ARBA" id="ARBA00023237"/>
    </source>
</evidence>
<keyword evidence="2 7" id="KW-0813">Transport</keyword>
<comment type="similarity">
    <text evidence="7">Belongs to the TonB-dependent receptor family.</text>
</comment>
<evidence type="ECO:0000256" key="3">
    <source>
        <dbReference type="ARBA" id="ARBA00022452"/>
    </source>
</evidence>
<keyword evidence="6 7" id="KW-0998">Cell outer membrane</keyword>
<dbReference type="Gene3D" id="2.60.40.1120">
    <property type="entry name" value="Carboxypeptidase-like, regulatory domain"/>
    <property type="match status" value="1"/>
</dbReference>
<dbReference type="InterPro" id="IPR008969">
    <property type="entry name" value="CarboxyPept-like_regulatory"/>
</dbReference>
<dbReference type="SUPFAM" id="SSF49464">
    <property type="entry name" value="Carboxypeptidase regulatory domain-like"/>
    <property type="match status" value="1"/>
</dbReference>
<dbReference type="NCBIfam" id="TIGR04056">
    <property type="entry name" value="OMP_RagA_SusC"/>
    <property type="match status" value="1"/>
</dbReference>
<keyword evidence="8" id="KW-0732">Signal</keyword>
<dbReference type="Proteomes" id="UP001596023">
    <property type="component" value="Unassembled WGS sequence"/>
</dbReference>
<dbReference type="Pfam" id="PF13715">
    <property type="entry name" value="CarbopepD_reg_2"/>
    <property type="match status" value="1"/>
</dbReference>
<name>A0ABV9KQI2_9BACT</name>
<keyword evidence="4 7" id="KW-0812">Transmembrane</keyword>
<dbReference type="Gene3D" id="2.170.130.10">
    <property type="entry name" value="TonB-dependent receptor, plug domain"/>
    <property type="match status" value="1"/>
</dbReference>
<sequence>MKITKKCKRNRKLLKSFLLTALYLFPLIAMAQTRIVGGVVTDQGNEPLIGVSVVIKGTTTGTLTDTDGKYTINVPDKESVLVLSYIGYVIQEQKVGERTAIDVVLQENNKLLDEVVVVGYGVQKKINLTGAVSAVDSRKLENRATTNLSSSLSGLASGVTVKQSSGKPGSDEADIRIRGIGTFNKDYLSPLIIVDGSEASISSVNPDDVESISFLKDAASASIYGSRGANGVVLITTKRGKKGEAPRITYSGIITREKMSGQKFNFGSSFADYMELYNLKERLTMTSVDNLTNGTGVSFPQELINEWRAAEANPNGIYTDPETGNQAPNWLAYPTTNWVDYLFQSATTQKHNISVAGGGDKSNYLLSFNYLDNPGTLENTGLKRYQGRINLETRITDFLRVGTQTYATFQKRDPGNTNLTYLFQTYPSIMPKYNGQYGGSDYAPETNNLLKEVAGTGGYYDQTRLNTTWFAGVDFGKGLTGEVRFNYQTLFDEQATYGRHIDLISFRSGKVLQAGSTVEQATTTRATTRYQNNTTTATLNYMKSFGSHDITALLGFERYQWNKKGFTATRTGLLDFDLPDFNAATDKIKSPTVGSSDDWKNLAEQDYGVVSYFGRINYAYKNRYLMEANFRRDGSSRFGPDYRWGTFPSFSLGWRPLEEDFMESARNIFSNLKLRGSWGRLGNTTSGYYEWQATYSAQNYAFGDAIYKGLAKSKLANPLLHWEAVTSTDIGLDLGFLDNRLTAEADYYVRKTKGILASPSMYLTMGTVSAPTTNTSDMANKGFEITLGWKDKIKDFSYAVSANFSYNRNEVTKYKGVYKEGWETDANGNKVWVTNRGETASIDGNNIVTEGHPYNEYYIYSTHKGNGDYFLADGKPDPNGGPRDGMIRTKADLDWVRAMIDNGYSFNGQTVGQGKGLWYGERIYADLNGDGKYGTADDRYFSGKNSVPKYSFGFNLSAEWKGFDLSMTWAGNAGFSYVIYSRGFNIAAGQKGDVMPMDAYTNFYRYDPLAALTDANYDPAQDPKANVNAIYPRLGAVAHLSNETEVYNASYIKLKTLQIGYTIPKKWAQKVYVNNLRVFFSGENLLTITDFPGVDPEYGGSGYQTYPIPRMLSAGINITF</sequence>
<proteinExistence type="inferred from homology"/>
<dbReference type="InterPro" id="IPR037066">
    <property type="entry name" value="Plug_dom_sf"/>
</dbReference>
<dbReference type="InterPro" id="IPR039426">
    <property type="entry name" value="TonB-dep_rcpt-like"/>
</dbReference>
<dbReference type="InterPro" id="IPR036942">
    <property type="entry name" value="Beta-barrel_TonB_sf"/>
</dbReference>
<protein>
    <submittedName>
        <fullName evidence="10">SusC/RagA family TonB-linked outer membrane protein</fullName>
    </submittedName>
</protein>
<keyword evidence="3 7" id="KW-1134">Transmembrane beta strand</keyword>
<organism evidence="10 11">
    <name type="scientific">Dysgonomonas termitidis</name>
    <dbReference type="NCBI Taxonomy" id="1516126"/>
    <lineage>
        <taxon>Bacteria</taxon>
        <taxon>Pseudomonadati</taxon>
        <taxon>Bacteroidota</taxon>
        <taxon>Bacteroidia</taxon>
        <taxon>Bacteroidales</taxon>
        <taxon>Dysgonomonadaceae</taxon>
        <taxon>Dysgonomonas</taxon>
    </lineage>
</organism>
<evidence type="ECO:0000256" key="4">
    <source>
        <dbReference type="ARBA" id="ARBA00022692"/>
    </source>
</evidence>
<evidence type="ECO:0000259" key="9">
    <source>
        <dbReference type="Pfam" id="PF07715"/>
    </source>
</evidence>
<dbReference type="Pfam" id="PF07715">
    <property type="entry name" value="Plug"/>
    <property type="match status" value="1"/>
</dbReference>
<feature type="chain" id="PRO_5045456509" evidence="8">
    <location>
        <begin position="32"/>
        <end position="1120"/>
    </location>
</feature>
<dbReference type="NCBIfam" id="TIGR04057">
    <property type="entry name" value="SusC_RagA_signa"/>
    <property type="match status" value="1"/>
</dbReference>
<dbReference type="SUPFAM" id="SSF56935">
    <property type="entry name" value="Porins"/>
    <property type="match status" value="1"/>
</dbReference>